<dbReference type="InterPro" id="IPR015422">
    <property type="entry name" value="PyrdxlP-dep_Trfase_small"/>
</dbReference>
<organism evidence="3 4">
    <name type="scientific">Taurinivorans muris</name>
    <dbReference type="NCBI Taxonomy" id="2787751"/>
    <lineage>
        <taxon>Bacteria</taxon>
        <taxon>Pseudomonadati</taxon>
        <taxon>Thermodesulfobacteriota</taxon>
        <taxon>Desulfovibrionia</taxon>
        <taxon>Desulfovibrionales</taxon>
        <taxon>Desulfovibrionaceae</taxon>
        <taxon>Taurinivorans</taxon>
    </lineage>
</organism>
<dbReference type="InterPro" id="IPR000653">
    <property type="entry name" value="DegT/StrS_aminotransferase"/>
</dbReference>
<gene>
    <name evidence="3" type="ORF">JBF11_02255</name>
</gene>
<reference evidence="3" key="1">
    <citation type="submission" date="2020-12" db="EMBL/GenBank/DDBJ databases">
        <title>Taurinivorans muris gen. nov., sp. nov., fundamental and realized metabolic niche of a ubiquitous sulfidogenic bacterium in the murine intestine.</title>
        <authorList>
            <person name="Ye H."/>
            <person name="Hanson B.T."/>
            <person name="Loy A."/>
        </authorList>
    </citation>
    <scope>NUCLEOTIDE SEQUENCE</scope>
    <source>
        <strain evidence="3">LT0009</strain>
    </source>
</reference>
<comment type="similarity">
    <text evidence="1 2">Belongs to the DegT/DnrJ/EryC1 family.</text>
</comment>
<sequence>MDFIMQMRPWFGEEEKNAVCAYMEEDGFITEFKRTEKFEKMIAEYTKAKHCIVVNNGTVSLTLAAMACGIAAGDEVLVPNYTMIATPNSVKMFGAVPVFIDVEEETLCMDLEKAEQALTAKTKALILVTANGRYPKAGIGAFVNFCKKNNLILIEDSAQSLGSCYPDGQHMGTVGQVGSFSFSAPKIISTGQGGALITNDDEIAYKLRRLKDFGRSGGGNDFHDSIGYNFKFTELQACIGIEQMKKVSKRVERKKEIYSLYKKGLAGIRGIKLFEQDIEHTVPWFYDCICDKRDELQTFLKEKNIGTRLMYGPINKQIAYQVSGEHKVSETVGKKGLWLPSFAQLSDKQIEYICISIREFYDTGNR</sequence>
<dbReference type="Proteomes" id="UP001058120">
    <property type="component" value="Chromosome"/>
</dbReference>
<keyword evidence="3" id="KW-0808">Transferase</keyword>
<protein>
    <submittedName>
        <fullName evidence="3">DegT/DnrJ/EryC1/StrS family aminotransferase</fullName>
    </submittedName>
</protein>
<dbReference type="PIRSF" id="PIRSF000390">
    <property type="entry name" value="PLP_StrS"/>
    <property type="match status" value="1"/>
</dbReference>
<evidence type="ECO:0000313" key="3">
    <source>
        <dbReference type="EMBL" id="UWX06160.1"/>
    </source>
</evidence>
<dbReference type="CDD" id="cd00616">
    <property type="entry name" value="AHBA_syn"/>
    <property type="match status" value="1"/>
</dbReference>
<keyword evidence="4" id="KW-1185">Reference proteome</keyword>
<dbReference type="SUPFAM" id="SSF53383">
    <property type="entry name" value="PLP-dependent transferases"/>
    <property type="match status" value="1"/>
</dbReference>
<dbReference type="RefSeq" id="WP_334315761.1">
    <property type="nucleotide sequence ID" value="NZ_CP065938.1"/>
</dbReference>
<accession>A0ABY5Y268</accession>
<dbReference type="Gene3D" id="3.90.1150.10">
    <property type="entry name" value="Aspartate Aminotransferase, domain 1"/>
    <property type="match status" value="1"/>
</dbReference>
<dbReference type="Pfam" id="PF01041">
    <property type="entry name" value="DegT_DnrJ_EryC1"/>
    <property type="match status" value="1"/>
</dbReference>
<evidence type="ECO:0000313" key="4">
    <source>
        <dbReference type="Proteomes" id="UP001058120"/>
    </source>
</evidence>
<name>A0ABY5Y268_9BACT</name>
<dbReference type="PANTHER" id="PTHR30244">
    <property type="entry name" value="TRANSAMINASE"/>
    <property type="match status" value="1"/>
</dbReference>
<dbReference type="InterPro" id="IPR015421">
    <property type="entry name" value="PyrdxlP-dep_Trfase_major"/>
</dbReference>
<evidence type="ECO:0000256" key="2">
    <source>
        <dbReference type="RuleBase" id="RU004508"/>
    </source>
</evidence>
<dbReference type="GO" id="GO:0008483">
    <property type="term" value="F:transaminase activity"/>
    <property type="evidence" value="ECO:0007669"/>
    <property type="project" value="UniProtKB-KW"/>
</dbReference>
<dbReference type="InterPro" id="IPR015424">
    <property type="entry name" value="PyrdxlP-dep_Trfase"/>
</dbReference>
<keyword evidence="3" id="KW-0032">Aminotransferase</keyword>
<dbReference type="Gene3D" id="3.40.640.10">
    <property type="entry name" value="Type I PLP-dependent aspartate aminotransferase-like (Major domain)"/>
    <property type="match status" value="1"/>
</dbReference>
<evidence type="ECO:0000256" key="1">
    <source>
        <dbReference type="ARBA" id="ARBA00037999"/>
    </source>
</evidence>
<proteinExistence type="inferred from homology"/>
<keyword evidence="2" id="KW-0663">Pyridoxal phosphate</keyword>
<dbReference type="EMBL" id="CP065938">
    <property type="protein sequence ID" value="UWX06160.1"/>
    <property type="molecule type" value="Genomic_DNA"/>
</dbReference>
<dbReference type="PANTHER" id="PTHR30244:SF34">
    <property type="entry name" value="DTDP-4-AMINO-4,6-DIDEOXYGALACTOSE TRANSAMINASE"/>
    <property type="match status" value="1"/>
</dbReference>